<dbReference type="InterPro" id="IPR001356">
    <property type="entry name" value="HD"/>
</dbReference>
<accession>A0ABR3T8V0</accession>
<dbReference type="CDD" id="cd00086">
    <property type="entry name" value="homeodomain"/>
    <property type="match status" value="1"/>
</dbReference>
<reference evidence="4 5" key="1">
    <citation type="submission" date="2024-02" db="EMBL/GenBank/DDBJ databases">
        <title>De novo assembly and annotation of 12 fungi associated with fruit tree decline syndrome in Ontario, Canada.</title>
        <authorList>
            <person name="Sulman M."/>
            <person name="Ellouze W."/>
            <person name="Ilyukhin E."/>
        </authorList>
    </citation>
    <scope>NUCLEOTIDE SEQUENCE [LARGE SCALE GENOMIC DNA]</scope>
    <source>
        <strain evidence="4 5">M1-105</strain>
    </source>
</reference>
<evidence type="ECO:0000256" key="2">
    <source>
        <dbReference type="RuleBase" id="RU000682"/>
    </source>
</evidence>
<protein>
    <recommendedName>
        <fullName evidence="3">Homeobox domain-containing protein</fullName>
    </recommendedName>
</protein>
<dbReference type="InterPro" id="IPR009057">
    <property type="entry name" value="Homeodomain-like_sf"/>
</dbReference>
<comment type="caution">
    <text evidence="4">The sequence shown here is derived from an EMBL/GenBank/DDBJ whole genome shotgun (WGS) entry which is preliminary data.</text>
</comment>
<proteinExistence type="predicted"/>
<feature type="DNA-binding region" description="Homeobox" evidence="1">
    <location>
        <begin position="151"/>
        <end position="210"/>
    </location>
</feature>
<evidence type="ECO:0000256" key="1">
    <source>
        <dbReference type="PROSITE-ProRule" id="PRU00108"/>
    </source>
</evidence>
<evidence type="ECO:0000313" key="4">
    <source>
        <dbReference type="EMBL" id="KAL1635978.1"/>
    </source>
</evidence>
<keyword evidence="5" id="KW-1185">Reference proteome</keyword>
<dbReference type="Pfam" id="PF00046">
    <property type="entry name" value="Homeodomain"/>
    <property type="match status" value="1"/>
</dbReference>
<dbReference type="Gene3D" id="1.10.10.60">
    <property type="entry name" value="Homeodomain-like"/>
    <property type="match status" value="1"/>
</dbReference>
<comment type="subcellular location">
    <subcellularLocation>
        <location evidence="1 2">Nucleus</location>
    </subcellularLocation>
</comment>
<sequence length="224" mass="25141">MDCWFGGQYSGSSYLDFQDGDPTETFGVFDPECYPPDFSFDHLSNLHSGLDPTLPVAPWDTAPQPDPYAIMGLLESKVYSQNLAVTGMTEPLEVLPEAESSSSILDTLALAEEGPHDCGISNPCAQPRIFPMETKTAQSTAMHGKTKKESGRRLRAKFPQNVKDTLNQHVAIQPYPSKHEFEELSSQTGMESKRLRQWFSNKRLRSLMKGMCHHHQYSEPCQEI</sequence>
<name>A0ABR3T8V0_9PEZI</name>
<dbReference type="PROSITE" id="PS50071">
    <property type="entry name" value="HOMEOBOX_2"/>
    <property type="match status" value="1"/>
</dbReference>
<keyword evidence="1 2" id="KW-0238">DNA-binding</keyword>
<dbReference type="SUPFAM" id="SSF46689">
    <property type="entry name" value="Homeodomain-like"/>
    <property type="match status" value="1"/>
</dbReference>
<organism evidence="4 5">
    <name type="scientific">Neofusicoccum ribis</name>
    <dbReference type="NCBI Taxonomy" id="45134"/>
    <lineage>
        <taxon>Eukaryota</taxon>
        <taxon>Fungi</taxon>
        <taxon>Dikarya</taxon>
        <taxon>Ascomycota</taxon>
        <taxon>Pezizomycotina</taxon>
        <taxon>Dothideomycetes</taxon>
        <taxon>Dothideomycetes incertae sedis</taxon>
        <taxon>Botryosphaeriales</taxon>
        <taxon>Botryosphaeriaceae</taxon>
        <taxon>Neofusicoccum</taxon>
    </lineage>
</organism>
<feature type="domain" description="Homeobox" evidence="3">
    <location>
        <begin position="149"/>
        <end position="209"/>
    </location>
</feature>
<keyword evidence="1 2" id="KW-0539">Nucleus</keyword>
<dbReference type="EMBL" id="JAJVDC020000008">
    <property type="protein sequence ID" value="KAL1635978.1"/>
    <property type="molecule type" value="Genomic_DNA"/>
</dbReference>
<evidence type="ECO:0000313" key="5">
    <source>
        <dbReference type="Proteomes" id="UP001521116"/>
    </source>
</evidence>
<keyword evidence="1 2" id="KW-0371">Homeobox</keyword>
<evidence type="ECO:0000259" key="3">
    <source>
        <dbReference type="PROSITE" id="PS50071"/>
    </source>
</evidence>
<gene>
    <name evidence="4" type="ORF">SLS56_001330</name>
</gene>
<dbReference type="Proteomes" id="UP001521116">
    <property type="component" value="Unassembled WGS sequence"/>
</dbReference>
<dbReference type="SMART" id="SM00389">
    <property type="entry name" value="HOX"/>
    <property type="match status" value="1"/>
</dbReference>